<evidence type="ECO:0000313" key="3">
    <source>
        <dbReference type="EMBL" id="TNN73300.1"/>
    </source>
</evidence>
<proteinExistence type="predicted"/>
<feature type="coiled-coil region" evidence="1">
    <location>
        <begin position="281"/>
        <end position="315"/>
    </location>
</feature>
<dbReference type="PANTHER" id="PTHR15742:SF1">
    <property type="entry name" value="PROTEIN SOGA1"/>
    <property type="match status" value="1"/>
</dbReference>
<feature type="coiled-coil region" evidence="1">
    <location>
        <begin position="175"/>
        <end position="245"/>
    </location>
</feature>
<evidence type="ECO:0000256" key="2">
    <source>
        <dbReference type="SAM" id="MobiDB-lite"/>
    </source>
</evidence>
<evidence type="ECO:0000256" key="1">
    <source>
        <dbReference type="SAM" id="Coils"/>
    </source>
</evidence>
<feature type="compositionally biased region" description="Polar residues" evidence="2">
    <location>
        <begin position="772"/>
        <end position="783"/>
    </location>
</feature>
<feature type="compositionally biased region" description="Low complexity" evidence="2">
    <location>
        <begin position="613"/>
        <end position="633"/>
    </location>
</feature>
<dbReference type="EMBL" id="SRLO01000126">
    <property type="protein sequence ID" value="TNN73300.1"/>
    <property type="molecule type" value="Genomic_DNA"/>
</dbReference>
<feature type="compositionally biased region" description="Basic and acidic residues" evidence="2">
    <location>
        <begin position="700"/>
        <end position="714"/>
    </location>
</feature>
<organism evidence="3 4">
    <name type="scientific">Liparis tanakae</name>
    <name type="common">Tanaka's snailfish</name>
    <dbReference type="NCBI Taxonomy" id="230148"/>
    <lineage>
        <taxon>Eukaryota</taxon>
        <taxon>Metazoa</taxon>
        <taxon>Chordata</taxon>
        <taxon>Craniata</taxon>
        <taxon>Vertebrata</taxon>
        <taxon>Euteleostomi</taxon>
        <taxon>Actinopterygii</taxon>
        <taxon>Neopterygii</taxon>
        <taxon>Teleostei</taxon>
        <taxon>Neoteleostei</taxon>
        <taxon>Acanthomorphata</taxon>
        <taxon>Eupercaria</taxon>
        <taxon>Perciformes</taxon>
        <taxon>Cottioidei</taxon>
        <taxon>Cottales</taxon>
        <taxon>Liparidae</taxon>
        <taxon>Liparis</taxon>
    </lineage>
</organism>
<gene>
    <name evidence="3" type="primary">MTCL1_1</name>
    <name evidence="3" type="ORF">EYF80_016463</name>
</gene>
<dbReference type="AlphaFoldDB" id="A0A4Z2I662"/>
<keyword evidence="4" id="KW-1185">Reference proteome</keyword>
<dbReference type="InterPro" id="IPR049885">
    <property type="entry name" value="MTCL1-3"/>
</dbReference>
<feature type="region of interest" description="Disordered" evidence="2">
    <location>
        <begin position="1"/>
        <end position="144"/>
    </location>
</feature>
<feature type="compositionally biased region" description="Low complexity" evidence="2">
    <location>
        <begin position="90"/>
        <end position="112"/>
    </location>
</feature>
<feature type="compositionally biased region" description="Low complexity" evidence="2">
    <location>
        <begin position="567"/>
        <end position="587"/>
    </location>
</feature>
<feature type="compositionally biased region" description="Low complexity" evidence="2">
    <location>
        <begin position="753"/>
        <end position="763"/>
    </location>
</feature>
<feature type="compositionally biased region" description="Basic and acidic residues" evidence="2">
    <location>
        <begin position="644"/>
        <end position="654"/>
    </location>
</feature>
<accession>A0A4Z2I662</accession>
<sequence>MNRDGDKSAKTALRSQKPPKAQQQVSVQKKKKDPASKDAHSGSRLSQGDSTGLQGKRPVKVSPGATVECPGAQRKLSDASNASEDLSKDSGCPSGKLSSSDSSSEMSDCPSESNRKHDSPSNDNDLSWIDGTAYLNPDGEGKGDGRPCVKVPAGAGLCLFNSTGPFMDLMMGEATEDVVREVEDLRSENEYLKDEVEELRCEMLEMRDMFQEEEVYQLQDLRLQLEQANKTCRILQYRLRKAERRSIRVAQTGQVDGELVRSLEHDIKVAKSVSLRLYNELEAVRKKDSQLEWENEALREKTQDLEVAKQVLQAEVEKTRECGTSDVFHDGADRMSSIKGKRLQRQFPPHGCKRRNWCYLSQEAAELDREDPVKTWDHLIMPLSFPDLDFERMSVERSHTAPEKSAVRIYYSPPSARRVQLAQLKQSPATDPQSVNSGSPWCTPPTSFSPLCLGSAANLSDDMKEMTAGWRHSVQGSSPEKRGRLQQGWADVACSATQTHTKPQMVSVGLQTDGSVAVRSSPSRVLNSSLVSARLHHISTSLDGGPARVERPRVSTSSPKLYRRHSVSGASSPPSSINLSSSSPSSTSRDRVLWSQRHQGHTHLSWTRQTSNRSCPALSRSSLSSDKSSGKPAGTNRCGMVTEFLRRVSGRAEKTVPVPGSGQKTKNGLKNLERVPTRPPAAPLHRNDSVTRIVNQRFMKQREEPGRAPREEKGSGPTGHAVRHGPGTAAAEDGNNDHSSSSTLTFCFARPNRSTQRQTSSQSKLHRLRYSPPSSAAADSNCE</sequence>
<feature type="compositionally biased region" description="Low complexity" evidence="2">
    <location>
        <begin position="15"/>
        <end position="27"/>
    </location>
</feature>
<dbReference type="OrthoDB" id="10036174at2759"/>
<dbReference type="Proteomes" id="UP000314294">
    <property type="component" value="Unassembled WGS sequence"/>
</dbReference>
<keyword evidence="1" id="KW-0175">Coiled coil</keyword>
<name>A0A4Z2I662_9TELE</name>
<dbReference type="PANTHER" id="PTHR15742">
    <property type="entry name" value="GIRDIN"/>
    <property type="match status" value="1"/>
</dbReference>
<comment type="caution">
    <text evidence="3">The sequence shown here is derived from an EMBL/GenBank/DDBJ whole genome shotgun (WGS) entry which is preliminary data.</text>
</comment>
<feature type="region of interest" description="Disordered" evidence="2">
    <location>
        <begin position="541"/>
        <end position="783"/>
    </location>
</feature>
<reference evidence="3 4" key="1">
    <citation type="submission" date="2019-03" db="EMBL/GenBank/DDBJ databases">
        <title>First draft genome of Liparis tanakae, snailfish: a comprehensive survey of snailfish specific genes.</title>
        <authorList>
            <person name="Kim W."/>
            <person name="Song I."/>
            <person name="Jeong J.-H."/>
            <person name="Kim D."/>
            <person name="Kim S."/>
            <person name="Ryu S."/>
            <person name="Song J.Y."/>
            <person name="Lee S.K."/>
        </authorList>
    </citation>
    <scope>NUCLEOTIDE SEQUENCE [LARGE SCALE GENOMIC DNA]</scope>
    <source>
        <tissue evidence="3">Muscle</tissue>
    </source>
</reference>
<feature type="compositionally biased region" description="Polar residues" evidence="2">
    <location>
        <begin position="602"/>
        <end position="612"/>
    </location>
</feature>
<protein>
    <submittedName>
        <fullName evidence="3">Microtubule cross-linking factor 1</fullName>
    </submittedName>
</protein>
<evidence type="ECO:0000313" key="4">
    <source>
        <dbReference type="Proteomes" id="UP000314294"/>
    </source>
</evidence>
<feature type="compositionally biased region" description="Polar residues" evidence="2">
    <location>
        <begin position="43"/>
        <end position="53"/>
    </location>
</feature>